<evidence type="ECO:0000313" key="2">
    <source>
        <dbReference type="EMBL" id="CAL1381135.1"/>
    </source>
</evidence>
<reference evidence="2 3" key="1">
    <citation type="submission" date="2024-04" db="EMBL/GenBank/DDBJ databases">
        <authorList>
            <person name="Fracassetti M."/>
        </authorList>
    </citation>
    <scope>NUCLEOTIDE SEQUENCE [LARGE SCALE GENOMIC DNA]</scope>
</reference>
<dbReference type="InterPro" id="IPR036063">
    <property type="entry name" value="Smr_dom_sf"/>
</dbReference>
<protein>
    <recommendedName>
        <fullName evidence="1">Smr domain-containing protein</fullName>
    </recommendedName>
</protein>
<keyword evidence="3" id="KW-1185">Reference proteome</keyword>
<dbReference type="EMBL" id="OZ034817">
    <property type="protein sequence ID" value="CAL1381135.1"/>
    <property type="molecule type" value="Genomic_DNA"/>
</dbReference>
<dbReference type="Gene3D" id="3.30.1370.110">
    <property type="match status" value="1"/>
</dbReference>
<evidence type="ECO:0000259" key="1">
    <source>
        <dbReference type="PROSITE" id="PS50828"/>
    </source>
</evidence>
<dbReference type="SUPFAM" id="SSF160443">
    <property type="entry name" value="SMR domain-like"/>
    <property type="match status" value="1"/>
</dbReference>
<dbReference type="PANTHER" id="PTHR47812:SF2">
    <property type="entry name" value="SMR (SMALL MUTS RELATED) DOMAIN-CONTAINING PROTEIN"/>
    <property type="match status" value="1"/>
</dbReference>
<name>A0AAV2E5J9_9ROSI</name>
<dbReference type="PANTHER" id="PTHR47812">
    <property type="entry name" value="SMR (SMALL MUTS RELATED) DOMAIN-CONTAINING PROTEIN"/>
    <property type="match status" value="1"/>
</dbReference>
<dbReference type="Proteomes" id="UP001497516">
    <property type="component" value="Chromosome 4"/>
</dbReference>
<organism evidence="2 3">
    <name type="scientific">Linum trigynum</name>
    <dbReference type="NCBI Taxonomy" id="586398"/>
    <lineage>
        <taxon>Eukaryota</taxon>
        <taxon>Viridiplantae</taxon>
        <taxon>Streptophyta</taxon>
        <taxon>Embryophyta</taxon>
        <taxon>Tracheophyta</taxon>
        <taxon>Spermatophyta</taxon>
        <taxon>Magnoliopsida</taxon>
        <taxon>eudicotyledons</taxon>
        <taxon>Gunneridae</taxon>
        <taxon>Pentapetalae</taxon>
        <taxon>rosids</taxon>
        <taxon>fabids</taxon>
        <taxon>Malpighiales</taxon>
        <taxon>Linaceae</taxon>
        <taxon>Linum</taxon>
    </lineage>
</organism>
<accession>A0AAV2E5J9</accession>
<dbReference type="InterPro" id="IPR013899">
    <property type="entry name" value="DUF1771"/>
</dbReference>
<gene>
    <name evidence="2" type="ORF">LTRI10_LOCUS22537</name>
</gene>
<evidence type="ECO:0000313" key="3">
    <source>
        <dbReference type="Proteomes" id="UP001497516"/>
    </source>
</evidence>
<feature type="domain" description="Smr" evidence="1">
    <location>
        <begin position="300"/>
        <end position="417"/>
    </location>
</feature>
<sequence>MKPSKTRVKSTGWAAFDLKHREDADGQLKAGKDQYPPISNAVASLNSHGNNTFVKKSFSSLLLPAPAFPTPVDKSTTTGGNQAGTSCKSVQFKGSNLDISIQKLKELHRWADNSLIDDVIAAADGDVINASYLLKEMCSSTNTSESTGAEAYSVYGKSPRSNGLNKGALSGEKIDLAAEIANLSSTLEDALKGTSEPMNVDDATSNMKLVLQHLRSVPVEPEWEEHDIYLSHRKDAMKMMRSASQHSRAATNAFIRKDHISARQHSLKAQADWMAAEKLNSKAAREILGIRNSENHAWKLDLHGLHASEAVQALKEHLHKIETLISLNRAPSPCKITMNNGMVRSSSLESFTTSSGDGTDKKQVAVRHRSTPLQVITGVGNHSRGEAALPTAIRGFLSESGYRFDEARPGVISVWPKFRVR</sequence>
<dbReference type="AlphaFoldDB" id="A0AAV2E5J9"/>
<dbReference type="PROSITE" id="PS50828">
    <property type="entry name" value="SMR"/>
    <property type="match status" value="1"/>
</dbReference>
<dbReference type="SMART" id="SM00463">
    <property type="entry name" value="SMR"/>
    <property type="match status" value="1"/>
</dbReference>
<proteinExistence type="predicted"/>
<dbReference type="InterPro" id="IPR002625">
    <property type="entry name" value="Smr_dom"/>
</dbReference>
<dbReference type="Pfam" id="PF08590">
    <property type="entry name" value="DUF1771"/>
    <property type="match status" value="1"/>
</dbReference>
<dbReference type="SMART" id="SM01162">
    <property type="entry name" value="DUF1771"/>
    <property type="match status" value="1"/>
</dbReference>